<dbReference type="Pfam" id="PF01261">
    <property type="entry name" value="AP_endonuc_2"/>
    <property type="match status" value="1"/>
</dbReference>
<gene>
    <name evidence="2" type="primary">iolE_6</name>
    <name evidence="2" type="ORF">BN997_01979</name>
</gene>
<sequence length="312" mass="35838">MSLEKLPFQLGIHPINWVGEDVLEHGDFYTYEQVMSEISALGFKGTEVSRKFPAAKQDLKQALQQHGLQLTTQWKSVLFSDPKRHKEELNAYREHAAFLKEFGCKVISTAEIGGSILNQDPRRGQDETDVKRLDEDGWKYFVEGLHQAGQIAKDNDMDLVYHHHAGTVVEQPEEIAKLMDMTDENLVSLLYDTGHGYYGGNDPLTLLETYFHRVKYVHLKDVRQEVLNQARAEKFPIRKCIRSGMFTVPGDGVLDFEPIFELLIKNNYSGWALIEGEQDPIDHNPYEYAKKSKQFIQDTIEKITTPDKTKHL</sequence>
<evidence type="ECO:0000313" key="2">
    <source>
        <dbReference type="EMBL" id="CEI82121.1"/>
    </source>
</evidence>
<protein>
    <submittedName>
        <fullName evidence="2">Inosose dehydratase</fullName>
    </submittedName>
</protein>
<dbReference type="RefSeq" id="WP_042531719.1">
    <property type="nucleotide sequence ID" value="NZ_CDGG01000001.1"/>
</dbReference>
<dbReference type="PANTHER" id="PTHR12110:SF41">
    <property type="entry name" value="INOSOSE DEHYDRATASE"/>
    <property type="match status" value="1"/>
</dbReference>
<dbReference type="InterPro" id="IPR036237">
    <property type="entry name" value="Xyl_isomerase-like_sf"/>
</dbReference>
<evidence type="ECO:0000259" key="1">
    <source>
        <dbReference type="Pfam" id="PF01261"/>
    </source>
</evidence>
<dbReference type="InterPro" id="IPR030823">
    <property type="entry name" value="IolE/MocC"/>
</dbReference>
<dbReference type="Gene3D" id="3.20.20.150">
    <property type="entry name" value="Divalent-metal-dependent TIM barrel enzymes"/>
    <property type="match status" value="1"/>
</dbReference>
<dbReference type="STRING" id="545501.BN997_01979"/>
<reference evidence="2 3" key="1">
    <citation type="submission" date="2014-11" db="EMBL/GenBank/DDBJ databases">
        <authorList>
            <person name="Urmite Genomes Urmite Genomes"/>
        </authorList>
    </citation>
    <scope>NUCLEOTIDE SEQUENCE [LARGE SCALE GENOMIC DNA]</scope>
    <source>
        <strain evidence="2 3">Oc5</strain>
    </source>
</reference>
<keyword evidence="3" id="KW-1185">Reference proteome</keyword>
<dbReference type="AlphaFoldDB" id="A0A0A1MT06"/>
<dbReference type="InterPro" id="IPR013022">
    <property type="entry name" value="Xyl_isomerase-like_TIM-brl"/>
</dbReference>
<dbReference type="InterPro" id="IPR050312">
    <property type="entry name" value="IolE/XylAMocC-like"/>
</dbReference>
<dbReference type="OrthoDB" id="9779184at2"/>
<proteinExistence type="predicted"/>
<organism evidence="2 3">
    <name type="scientific">Oceanobacillus oncorhynchi</name>
    <dbReference type="NCBI Taxonomy" id="545501"/>
    <lineage>
        <taxon>Bacteria</taxon>
        <taxon>Bacillati</taxon>
        <taxon>Bacillota</taxon>
        <taxon>Bacilli</taxon>
        <taxon>Bacillales</taxon>
        <taxon>Bacillaceae</taxon>
        <taxon>Oceanobacillus</taxon>
    </lineage>
</organism>
<dbReference type="PANTHER" id="PTHR12110">
    <property type="entry name" value="HYDROXYPYRUVATE ISOMERASE"/>
    <property type="match status" value="1"/>
</dbReference>
<name>A0A0A1MT06_9BACI</name>
<accession>A0A0A1MT06</accession>
<dbReference type="SUPFAM" id="SSF51658">
    <property type="entry name" value="Xylose isomerase-like"/>
    <property type="match status" value="1"/>
</dbReference>
<dbReference type="NCBIfam" id="TIGR04379">
    <property type="entry name" value="myo_inos_iolE"/>
    <property type="match status" value="1"/>
</dbReference>
<dbReference type="EMBL" id="CDGG01000001">
    <property type="protein sequence ID" value="CEI82121.1"/>
    <property type="molecule type" value="Genomic_DNA"/>
</dbReference>
<evidence type="ECO:0000313" key="3">
    <source>
        <dbReference type="Proteomes" id="UP000040453"/>
    </source>
</evidence>
<feature type="domain" description="Xylose isomerase-like TIM barrel" evidence="1">
    <location>
        <begin position="37"/>
        <end position="297"/>
    </location>
</feature>
<dbReference type="Proteomes" id="UP000040453">
    <property type="component" value="Unassembled WGS sequence"/>
</dbReference>